<dbReference type="PANTHER" id="PTHR12849:SF0">
    <property type="entry name" value="LARIAT DEBRANCHING ENZYME"/>
    <property type="match status" value="1"/>
</dbReference>
<dbReference type="HOGENOM" id="CLU_018606_0_0_1"/>
<evidence type="ECO:0000256" key="7">
    <source>
        <dbReference type="ARBA" id="ARBA00022723"/>
    </source>
</evidence>
<dbReference type="GO" id="GO:0005634">
    <property type="term" value="C:nucleus"/>
    <property type="evidence" value="ECO:0007669"/>
    <property type="project" value="UniProtKB-SubCell"/>
</dbReference>
<evidence type="ECO:0000256" key="5">
    <source>
        <dbReference type="ARBA" id="ARBA00006045"/>
    </source>
</evidence>
<dbReference type="GO" id="GO:0000398">
    <property type="term" value="P:mRNA splicing, via spliceosome"/>
    <property type="evidence" value="ECO:0007669"/>
    <property type="project" value="TreeGrafter"/>
</dbReference>
<dbReference type="EnsemblProtists" id="PYU1_T007913">
    <property type="protein sequence ID" value="PYU1_T007913"/>
    <property type="gene ID" value="PYU1_G007897"/>
</dbReference>
<dbReference type="CDD" id="cd02440">
    <property type="entry name" value="AdoMet_MTases"/>
    <property type="match status" value="1"/>
</dbReference>
<keyword evidence="12" id="KW-0539">Nucleus</keyword>
<dbReference type="InterPro" id="IPR004843">
    <property type="entry name" value="Calcineurin-like_PHP"/>
</dbReference>
<keyword evidence="9" id="KW-0862">Zinc</keyword>
<evidence type="ECO:0000256" key="3">
    <source>
        <dbReference type="ARBA" id="ARBA00001954"/>
    </source>
</evidence>
<evidence type="ECO:0000256" key="10">
    <source>
        <dbReference type="ARBA" id="ARBA00023004"/>
    </source>
</evidence>
<organism evidence="14 15">
    <name type="scientific">Globisporangium ultimum (strain ATCC 200006 / CBS 805.95 / DAOM BR144)</name>
    <name type="common">Pythium ultimum</name>
    <dbReference type="NCBI Taxonomy" id="431595"/>
    <lineage>
        <taxon>Eukaryota</taxon>
        <taxon>Sar</taxon>
        <taxon>Stramenopiles</taxon>
        <taxon>Oomycota</taxon>
        <taxon>Peronosporomycetes</taxon>
        <taxon>Pythiales</taxon>
        <taxon>Pythiaceae</taxon>
        <taxon>Globisporangium</taxon>
    </lineage>
</organism>
<evidence type="ECO:0000256" key="2">
    <source>
        <dbReference type="ARBA" id="ARBA00001947"/>
    </source>
</evidence>
<evidence type="ECO:0000256" key="1">
    <source>
        <dbReference type="ARBA" id="ARBA00001936"/>
    </source>
</evidence>
<evidence type="ECO:0000259" key="13">
    <source>
        <dbReference type="Pfam" id="PF00149"/>
    </source>
</evidence>
<accession>K3WSG9</accession>
<reference evidence="14" key="3">
    <citation type="submission" date="2015-02" db="UniProtKB">
        <authorList>
            <consortium name="EnsemblProtists"/>
        </authorList>
    </citation>
    <scope>IDENTIFICATION</scope>
    <source>
        <strain evidence="14">DAOM BR144</strain>
    </source>
</reference>
<proteinExistence type="inferred from homology"/>
<dbReference type="GO" id="GO:0106370">
    <property type="term" value="F:protein-L-histidine N-pros-methyltransferase activity"/>
    <property type="evidence" value="ECO:0007669"/>
    <property type="project" value="InterPro"/>
</dbReference>
<evidence type="ECO:0000256" key="8">
    <source>
        <dbReference type="ARBA" id="ARBA00022801"/>
    </source>
</evidence>
<dbReference type="FunFam" id="3.60.21.10:FF:000035">
    <property type="entry name" value="Lariat debranching enzyme"/>
    <property type="match status" value="1"/>
</dbReference>
<dbReference type="InParanoid" id="K3WSG9"/>
<feature type="domain" description="Calcineurin-like phosphoesterase" evidence="13">
    <location>
        <begin position="3"/>
        <end position="235"/>
    </location>
</feature>
<dbReference type="InterPro" id="IPR007884">
    <property type="entry name" value="METL9"/>
</dbReference>
<evidence type="ECO:0000256" key="12">
    <source>
        <dbReference type="ARBA" id="ARBA00023242"/>
    </source>
</evidence>
<dbReference type="AlphaFoldDB" id="K3WSG9"/>
<protein>
    <recommendedName>
        <fullName evidence="13">Calcineurin-like phosphoesterase domain-containing protein</fullName>
    </recommendedName>
</protein>
<dbReference type="PANTHER" id="PTHR12849">
    <property type="entry name" value="RNA LARIAT DEBRANCHING ENZYME"/>
    <property type="match status" value="1"/>
</dbReference>
<keyword evidence="6" id="KW-0507">mRNA processing</keyword>
<dbReference type="GO" id="GO:0046872">
    <property type="term" value="F:metal ion binding"/>
    <property type="evidence" value="ECO:0007669"/>
    <property type="project" value="UniProtKB-KW"/>
</dbReference>
<dbReference type="GO" id="GO:0008419">
    <property type="term" value="F:RNA lariat debranching enzyme activity"/>
    <property type="evidence" value="ECO:0007669"/>
    <property type="project" value="TreeGrafter"/>
</dbReference>
<dbReference type="CDD" id="cd00844">
    <property type="entry name" value="MPP_Dbr1_N"/>
    <property type="match status" value="1"/>
</dbReference>
<dbReference type="Pfam" id="PF00149">
    <property type="entry name" value="Metallophos"/>
    <property type="match status" value="1"/>
</dbReference>
<comment type="similarity">
    <text evidence="5">Belongs to the lariat debranching enzyme family.</text>
</comment>
<dbReference type="EMBL" id="GL376617">
    <property type="status" value="NOT_ANNOTATED_CDS"/>
    <property type="molecule type" value="Genomic_DNA"/>
</dbReference>
<reference evidence="15" key="1">
    <citation type="journal article" date="2010" name="Genome Biol.">
        <title>Genome sequence of the necrotrophic plant pathogen Pythium ultimum reveals original pathogenicity mechanisms and effector repertoire.</title>
        <authorList>
            <person name="Levesque C.A."/>
            <person name="Brouwer H."/>
            <person name="Cano L."/>
            <person name="Hamilton J.P."/>
            <person name="Holt C."/>
            <person name="Huitema E."/>
            <person name="Raffaele S."/>
            <person name="Robideau G.P."/>
            <person name="Thines M."/>
            <person name="Win J."/>
            <person name="Zerillo M.M."/>
            <person name="Beakes G.W."/>
            <person name="Boore J.L."/>
            <person name="Busam D."/>
            <person name="Dumas B."/>
            <person name="Ferriera S."/>
            <person name="Fuerstenberg S.I."/>
            <person name="Gachon C.M."/>
            <person name="Gaulin E."/>
            <person name="Govers F."/>
            <person name="Grenville-Briggs L."/>
            <person name="Horner N."/>
            <person name="Hostetler J."/>
            <person name="Jiang R.H."/>
            <person name="Johnson J."/>
            <person name="Krajaejun T."/>
            <person name="Lin H."/>
            <person name="Meijer H.J."/>
            <person name="Moore B."/>
            <person name="Morris P."/>
            <person name="Phuntmart V."/>
            <person name="Puiu D."/>
            <person name="Shetty J."/>
            <person name="Stajich J.E."/>
            <person name="Tripathy S."/>
            <person name="Wawra S."/>
            <person name="van West P."/>
            <person name="Whitty B.R."/>
            <person name="Coutinho P.M."/>
            <person name="Henrissat B."/>
            <person name="Martin F."/>
            <person name="Thomas P.D."/>
            <person name="Tyler B.M."/>
            <person name="De Vries R.P."/>
            <person name="Kamoun S."/>
            <person name="Yandell M."/>
            <person name="Tisserat N."/>
            <person name="Buell C.R."/>
        </authorList>
    </citation>
    <scope>NUCLEOTIDE SEQUENCE</scope>
    <source>
        <strain evidence="15">DAOM:BR144</strain>
    </source>
</reference>
<dbReference type="VEuPathDB" id="FungiDB:PYU1_G007897"/>
<dbReference type="InterPro" id="IPR029063">
    <property type="entry name" value="SAM-dependent_MTases_sf"/>
</dbReference>
<dbReference type="InterPro" id="IPR041816">
    <property type="entry name" value="Dbr1_N"/>
</dbReference>
<comment type="cofactor">
    <cofactor evidence="1">
        <name>Mn(2+)</name>
        <dbReference type="ChEBI" id="CHEBI:29035"/>
    </cofactor>
</comment>
<name>K3WSG9_GLOUD</name>
<keyword evidence="11" id="KW-0464">Manganese</keyword>
<evidence type="ECO:0000256" key="6">
    <source>
        <dbReference type="ARBA" id="ARBA00022664"/>
    </source>
</evidence>
<dbReference type="STRING" id="431595.K3WSG9"/>
<keyword evidence="10" id="KW-0408">Iron</keyword>
<dbReference type="Proteomes" id="UP000019132">
    <property type="component" value="Unassembled WGS sequence"/>
</dbReference>
<keyword evidence="8" id="KW-0378">Hydrolase</keyword>
<evidence type="ECO:0000313" key="15">
    <source>
        <dbReference type="Proteomes" id="UP000019132"/>
    </source>
</evidence>
<sequence length="733" mass="81331">MVRVAVVGCAHGMLDDIYATVSFINEMDPSHPIELLLCCGDFECMRNSRDLENLACPPKYREMHSFHQFYKGEKVAPVLTIFIGGNHEASNYLSELHYGGWVAPNIFYLGAAGVVNVGGLRIGGLSGIYKQQDYTSGRFEKAPFDNSTMRSIYHVRELEVFQLSHLQMQDPKKVNVFLSHDWPRGIEQYGDVRTLIRRKPFFQQEIQSNSLGSPAGEFLLFQLKPQHWFAAHLHVKFAAVVRHAAAPAPPPLPPTEVTEAATGEHDANEAMLRATHHLASTSKYAPRVPQEEMRIEDQDIAWVKERLCEVVTEKGLNKVEGEWITDFVKTAPAFGEEEQSWDGKGFNGNPQTDLLLELLKLPHVVTAPYVGGGAGDAVSAVVVDDPNAIDLDDDEDEDEQLEQIEETEEPAEAASTEVADPNELDIDLYLHLPSRRRRMKSWVRGAAQRARQPSFGLPPLDYGVNVIKLDPALQRAFVQLDCDDETQTFLESCTGGGILESMASSVLGVFYSLTDVNGMLGRGQMFVLSRAQIQRLLRREQRIGGSLLDIGAGDGNVTESIASLVDQVTSTEVSGPMVKSLNSRGFNCVQTADLDHEFVQGHQPYNVISLMNVLDRADKPWTMLKQIRSMLHPENGLFLLAVVLPFSAFVEVGTKRMAPTERLPMRGGRCQEGASFEAAANALLKNVLQPAGFKLVQFSRVPYLCRGDMRQAYYVLSDAIFVLQVDSEVTPAK</sequence>
<comment type="cofactor">
    <cofactor evidence="2">
        <name>Zn(2+)</name>
        <dbReference type="ChEBI" id="CHEBI:29105"/>
    </cofactor>
</comment>
<dbReference type="Pfam" id="PF05219">
    <property type="entry name" value="DREV"/>
    <property type="match status" value="1"/>
</dbReference>
<dbReference type="eggNOG" id="KOG3987">
    <property type="taxonomic scope" value="Eukaryota"/>
</dbReference>
<reference evidence="15" key="2">
    <citation type="submission" date="2010-04" db="EMBL/GenBank/DDBJ databases">
        <authorList>
            <person name="Buell R."/>
            <person name="Hamilton J."/>
            <person name="Hostetler J."/>
        </authorList>
    </citation>
    <scope>NUCLEOTIDE SEQUENCE [LARGE SCALE GENOMIC DNA]</scope>
    <source>
        <strain evidence="15">DAOM:BR144</strain>
    </source>
</reference>
<evidence type="ECO:0000256" key="11">
    <source>
        <dbReference type="ARBA" id="ARBA00023211"/>
    </source>
</evidence>
<evidence type="ECO:0000256" key="9">
    <source>
        <dbReference type="ARBA" id="ARBA00022833"/>
    </source>
</evidence>
<evidence type="ECO:0000313" key="14">
    <source>
        <dbReference type="EnsemblProtists" id="PYU1_T007913"/>
    </source>
</evidence>
<dbReference type="InterPro" id="IPR029052">
    <property type="entry name" value="Metallo-depent_PP-like"/>
</dbReference>
<evidence type="ECO:0000256" key="4">
    <source>
        <dbReference type="ARBA" id="ARBA00004123"/>
    </source>
</evidence>
<dbReference type="SUPFAM" id="SSF53335">
    <property type="entry name" value="S-adenosyl-L-methionine-dependent methyltransferases"/>
    <property type="match status" value="1"/>
</dbReference>
<keyword evidence="7" id="KW-0479">Metal-binding</keyword>
<comment type="cofactor">
    <cofactor evidence="3">
        <name>Fe(2+)</name>
        <dbReference type="ChEBI" id="CHEBI:29033"/>
    </cofactor>
</comment>
<dbReference type="SUPFAM" id="SSF56300">
    <property type="entry name" value="Metallo-dependent phosphatases"/>
    <property type="match status" value="1"/>
</dbReference>
<dbReference type="eggNOG" id="KOG2863">
    <property type="taxonomic scope" value="Eukaryota"/>
</dbReference>
<keyword evidence="15" id="KW-1185">Reference proteome</keyword>
<dbReference type="Gene3D" id="3.40.50.150">
    <property type="entry name" value="Vaccinia Virus protein VP39"/>
    <property type="match status" value="1"/>
</dbReference>
<dbReference type="OMA" id="WRANEAS"/>
<comment type="subcellular location">
    <subcellularLocation>
        <location evidence="4">Nucleus</location>
    </subcellularLocation>
</comment>